<reference evidence="9" key="1">
    <citation type="journal article" date="2019" name="Int. J. Syst. Evol. Microbiol.">
        <title>The Global Catalogue of Microorganisms (GCM) 10K type strain sequencing project: providing services to taxonomists for standard genome sequencing and annotation.</title>
        <authorList>
            <consortium name="The Broad Institute Genomics Platform"/>
            <consortium name="The Broad Institute Genome Sequencing Center for Infectious Disease"/>
            <person name="Wu L."/>
            <person name="Ma J."/>
        </authorList>
    </citation>
    <scope>NUCLEOTIDE SEQUENCE [LARGE SCALE GENOMIC DNA]</scope>
    <source>
        <strain evidence="9">KCTC 42087</strain>
    </source>
</reference>
<evidence type="ECO:0000313" key="9">
    <source>
        <dbReference type="Proteomes" id="UP001596074"/>
    </source>
</evidence>
<keyword evidence="5 8" id="KW-0560">Oxidoreductase</keyword>
<dbReference type="InterPro" id="IPR036250">
    <property type="entry name" value="AcylCo_DH-like_C"/>
</dbReference>
<gene>
    <name evidence="8" type="ORF">ACFPZN_50530</name>
</gene>
<dbReference type="InterPro" id="IPR037069">
    <property type="entry name" value="AcylCoA_DH/ox_N_sf"/>
</dbReference>
<keyword evidence="9" id="KW-1185">Reference proteome</keyword>
<dbReference type="Gene3D" id="1.20.140.10">
    <property type="entry name" value="Butyryl-CoA Dehydrogenase, subunit A, domain 3"/>
    <property type="match status" value="1"/>
</dbReference>
<dbReference type="Pfam" id="PF00441">
    <property type="entry name" value="Acyl-CoA_dh_1"/>
    <property type="match status" value="1"/>
</dbReference>
<evidence type="ECO:0000256" key="1">
    <source>
        <dbReference type="ARBA" id="ARBA00001974"/>
    </source>
</evidence>
<accession>A0ABW1AH92</accession>
<dbReference type="InterPro" id="IPR046373">
    <property type="entry name" value="Acyl-CoA_Oxase/DH_mid-dom_sf"/>
</dbReference>
<comment type="cofactor">
    <cofactor evidence="1">
        <name>FAD</name>
        <dbReference type="ChEBI" id="CHEBI:57692"/>
    </cofactor>
</comment>
<organism evidence="8 9">
    <name type="scientific">Actinomadura rugatobispora</name>
    <dbReference type="NCBI Taxonomy" id="1994"/>
    <lineage>
        <taxon>Bacteria</taxon>
        <taxon>Bacillati</taxon>
        <taxon>Actinomycetota</taxon>
        <taxon>Actinomycetes</taxon>
        <taxon>Streptosporangiales</taxon>
        <taxon>Thermomonosporaceae</taxon>
        <taxon>Actinomadura</taxon>
    </lineage>
</organism>
<evidence type="ECO:0000259" key="6">
    <source>
        <dbReference type="Pfam" id="PF00441"/>
    </source>
</evidence>
<evidence type="ECO:0000256" key="4">
    <source>
        <dbReference type="ARBA" id="ARBA00022827"/>
    </source>
</evidence>
<keyword evidence="4" id="KW-0274">FAD</keyword>
<dbReference type="PANTHER" id="PTHR43884">
    <property type="entry name" value="ACYL-COA DEHYDROGENASE"/>
    <property type="match status" value="1"/>
</dbReference>
<dbReference type="InterPro" id="IPR013786">
    <property type="entry name" value="AcylCoA_DH/ox_N"/>
</dbReference>
<comment type="similarity">
    <text evidence="2">Belongs to the acyl-CoA dehydrogenase family.</text>
</comment>
<evidence type="ECO:0000256" key="3">
    <source>
        <dbReference type="ARBA" id="ARBA00022630"/>
    </source>
</evidence>
<feature type="domain" description="Acyl-CoA dehydrogenase/oxidase C-terminal" evidence="6">
    <location>
        <begin position="227"/>
        <end position="366"/>
    </location>
</feature>
<dbReference type="Proteomes" id="UP001596074">
    <property type="component" value="Unassembled WGS sequence"/>
</dbReference>
<comment type="caution">
    <text evidence="8">The sequence shown here is derived from an EMBL/GenBank/DDBJ whole genome shotgun (WGS) entry which is preliminary data.</text>
</comment>
<keyword evidence="3" id="KW-0285">Flavoprotein</keyword>
<feature type="domain" description="Acyl-CoA dehydrogenase/oxidase N-terminal" evidence="7">
    <location>
        <begin position="37"/>
        <end position="83"/>
    </location>
</feature>
<dbReference type="EMBL" id="JBHSON010000128">
    <property type="protein sequence ID" value="MFC5753907.1"/>
    <property type="molecule type" value="Genomic_DNA"/>
</dbReference>
<proteinExistence type="inferred from homology"/>
<dbReference type="InterPro" id="IPR009100">
    <property type="entry name" value="AcylCoA_DH/oxidase_NM_dom_sf"/>
</dbReference>
<dbReference type="SUPFAM" id="SSF56645">
    <property type="entry name" value="Acyl-CoA dehydrogenase NM domain-like"/>
    <property type="match status" value="1"/>
</dbReference>
<dbReference type="Gene3D" id="2.40.110.10">
    <property type="entry name" value="Butyryl-CoA Dehydrogenase, subunit A, domain 2"/>
    <property type="match status" value="1"/>
</dbReference>
<dbReference type="SUPFAM" id="SSF47203">
    <property type="entry name" value="Acyl-CoA dehydrogenase C-terminal domain-like"/>
    <property type="match status" value="1"/>
</dbReference>
<name>A0ABW1AH92_9ACTN</name>
<sequence length="370" mass="37970">MPADSSDLSDFSEIHDELRAVARDLLGKAGPGSGADWARIAESGWLGLEAPAALDGADATFAEVAVVLEEMGRAAACGPYLGAAVLAIGTLNLLRPGPGRDLLLGRTAAGEAVPVVALSGGGEGLGGDGASAEPPFRLDRSPEGLRVHGRAAFVLDAPDAGSLLLPALDPEGTPVIVDVAADAAGLGLEAQPVLDATRRFGTVTADAVAVGEESVWRFDGEPEAAVRRVLDRAAVAVACDSLGLSEAMLEATVAYAGVREQFGSPIGSFQAVKHACADMLVQVTVARRLVAAAVRALAGDDPESWVAASMAKSYACGAAVDVTGKAMQLHGGMGYTWESGIHVYLKRAALNRSLFGSPVSHRRRLAGRYR</sequence>
<dbReference type="Gene3D" id="1.10.540.10">
    <property type="entry name" value="Acyl-CoA dehydrogenase/oxidase, N-terminal domain"/>
    <property type="match status" value="1"/>
</dbReference>
<dbReference type="InterPro" id="IPR009075">
    <property type="entry name" value="AcylCo_DH/oxidase_C"/>
</dbReference>
<evidence type="ECO:0000259" key="7">
    <source>
        <dbReference type="Pfam" id="PF02771"/>
    </source>
</evidence>
<evidence type="ECO:0000256" key="5">
    <source>
        <dbReference type="ARBA" id="ARBA00023002"/>
    </source>
</evidence>
<dbReference type="EC" id="1.-.-.-" evidence="8"/>
<dbReference type="Pfam" id="PF02771">
    <property type="entry name" value="Acyl-CoA_dh_N"/>
    <property type="match status" value="1"/>
</dbReference>
<evidence type="ECO:0000313" key="8">
    <source>
        <dbReference type="EMBL" id="MFC5753907.1"/>
    </source>
</evidence>
<dbReference type="RefSeq" id="WP_378291428.1">
    <property type="nucleotide sequence ID" value="NZ_JBHSON010000128.1"/>
</dbReference>
<dbReference type="PANTHER" id="PTHR43884:SF20">
    <property type="entry name" value="ACYL-COA DEHYDROGENASE FADE28"/>
    <property type="match status" value="1"/>
</dbReference>
<protein>
    <submittedName>
        <fullName evidence="8">Acyl-CoA dehydrogenase family protein</fullName>
        <ecNumber evidence="8">1.-.-.-</ecNumber>
    </submittedName>
</protein>
<evidence type="ECO:0000256" key="2">
    <source>
        <dbReference type="ARBA" id="ARBA00009347"/>
    </source>
</evidence>
<dbReference type="GO" id="GO:0016491">
    <property type="term" value="F:oxidoreductase activity"/>
    <property type="evidence" value="ECO:0007669"/>
    <property type="project" value="UniProtKB-KW"/>
</dbReference>